<dbReference type="GO" id="GO:0004421">
    <property type="term" value="F:hydroxymethylglutaryl-CoA synthase activity"/>
    <property type="evidence" value="ECO:0007669"/>
    <property type="project" value="UniProtKB-EC"/>
</dbReference>
<dbReference type="EC" id="2.3.3.10" evidence="5"/>
<dbReference type="PANTHER" id="PTHR43323:SF2">
    <property type="entry name" value="HYDROXYMETHYLGLUTARYL-COA SYNTHASE"/>
    <property type="match status" value="1"/>
</dbReference>
<feature type="active site" description="Proton donor/acceptor" evidence="3">
    <location>
        <position position="239"/>
    </location>
</feature>
<dbReference type="Pfam" id="PF01154">
    <property type="entry name" value="HMG_CoA_synt_N"/>
    <property type="match status" value="1"/>
</dbReference>
<keyword evidence="2 5" id="KW-0808">Transferase</keyword>
<dbReference type="PANTHER" id="PTHR43323">
    <property type="entry name" value="3-HYDROXY-3-METHYLGLUTARYL COENZYME A SYNTHASE"/>
    <property type="match status" value="1"/>
</dbReference>
<dbReference type="CDD" id="cd00827">
    <property type="entry name" value="init_cond_enzymes"/>
    <property type="match status" value="1"/>
</dbReference>
<dbReference type="EMBL" id="NCKV01020501">
    <property type="protein sequence ID" value="RWS20044.1"/>
    <property type="molecule type" value="Genomic_DNA"/>
</dbReference>
<feature type="domain" description="Hydroxymethylglutaryl-coenzyme A synthase N-terminal" evidence="6">
    <location>
        <begin position="2"/>
        <end position="165"/>
    </location>
</feature>
<accession>A0A443RXV1</accession>
<feature type="binding site" evidence="4">
    <location>
        <position position="244"/>
    </location>
    <ligand>
        <name>CoA</name>
        <dbReference type="ChEBI" id="CHEBI:57287"/>
    </ligand>
</feature>
<feature type="active site" description="Acyl-thioester intermediate" evidence="3">
    <location>
        <position position="108"/>
    </location>
</feature>
<keyword evidence="5" id="KW-0444">Lipid biosynthesis</keyword>
<evidence type="ECO:0000313" key="8">
    <source>
        <dbReference type="EMBL" id="RWS20044.1"/>
    </source>
</evidence>
<dbReference type="InterPro" id="IPR010122">
    <property type="entry name" value="HMG_CoA_synthase_euk"/>
</dbReference>
<keyword evidence="5" id="KW-0752">Steroid biosynthesis</keyword>
<evidence type="ECO:0000259" key="6">
    <source>
        <dbReference type="Pfam" id="PF01154"/>
    </source>
</evidence>
<keyword evidence="5" id="KW-1207">Sterol metabolism</keyword>
<dbReference type="AlphaFoldDB" id="A0A443RXV1"/>
<comment type="catalytic activity">
    <reaction evidence="5">
        <text>acetoacetyl-CoA + acetyl-CoA + H2O = (3S)-3-hydroxy-3-methylglutaryl-CoA + CoA + H(+)</text>
        <dbReference type="Rhea" id="RHEA:10188"/>
        <dbReference type="ChEBI" id="CHEBI:15377"/>
        <dbReference type="ChEBI" id="CHEBI:15378"/>
        <dbReference type="ChEBI" id="CHEBI:43074"/>
        <dbReference type="ChEBI" id="CHEBI:57286"/>
        <dbReference type="ChEBI" id="CHEBI:57287"/>
        <dbReference type="ChEBI" id="CHEBI:57288"/>
        <dbReference type="EC" id="2.3.3.10"/>
    </reaction>
</comment>
<comment type="function">
    <text evidence="5">Catalyzes the condensation of acetyl-CoA with acetoacetyl-CoA to form HMG-CoA.</text>
</comment>
<dbReference type="STRING" id="299467.A0A443RXV1"/>
<proteinExistence type="inferred from homology"/>
<dbReference type="Pfam" id="PF08540">
    <property type="entry name" value="HMG_CoA_synt_C"/>
    <property type="match status" value="1"/>
</dbReference>
<evidence type="ECO:0000256" key="3">
    <source>
        <dbReference type="PIRSR" id="PIRSR610122-1"/>
    </source>
</evidence>
<feature type="binding site" evidence="4">
    <location>
        <position position="248"/>
    </location>
    <ligand>
        <name>CoA</name>
        <dbReference type="ChEBI" id="CHEBI:57287"/>
    </ligand>
</feature>
<evidence type="ECO:0000313" key="9">
    <source>
        <dbReference type="Proteomes" id="UP000288716"/>
    </source>
</evidence>
<keyword evidence="9" id="KW-1185">Reference proteome</keyword>
<evidence type="ECO:0000256" key="1">
    <source>
        <dbReference type="ARBA" id="ARBA00007061"/>
    </source>
</evidence>
<comment type="caution">
    <text evidence="8">The sequence shown here is derived from an EMBL/GenBank/DDBJ whole genome shotgun (WGS) entry which is preliminary data.</text>
</comment>
<feature type="domain" description="Hydroxymethylglutaryl-coenzyme A synthase C-terminal" evidence="7">
    <location>
        <begin position="166"/>
        <end position="349"/>
    </location>
</feature>
<reference evidence="8 9" key="1">
    <citation type="journal article" date="2018" name="Gigascience">
        <title>Genomes of trombidid mites reveal novel predicted allergens and laterally-transferred genes associated with secondary metabolism.</title>
        <authorList>
            <person name="Dong X."/>
            <person name="Chaisiri K."/>
            <person name="Xia D."/>
            <person name="Armstrong S.D."/>
            <person name="Fang Y."/>
            <person name="Donnelly M.J."/>
            <person name="Kadowaki T."/>
            <person name="McGarry J.W."/>
            <person name="Darby A.C."/>
            <person name="Makepeace B.L."/>
        </authorList>
    </citation>
    <scope>NUCLEOTIDE SEQUENCE [LARGE SCALE GENOMIC DNA]</scope>
    <source>
        <strain evidence="8">UoL-UT</strain>
    </source>
</reference>
<keyword evidence="5" id="KW-0756">Sterol biosynthesis</keyword>
<dbReference type="Gene3D" id="3.40.47.10">
    <property type="match status" value="1"/>
</dbReference>
<dbReference type="InterPro" id="IPR016039">
    <property type="entry name" value="Thiolase-like"/>
</dbReference>
<comment type="similarity">
    <text evidence="1 5">Belongs to the thiolase-like superfamily. HMG-CoA synthase family.</text>
</comment>
<organism evidence="8 9">
    <name type="scientific">Leptotrombidium deliense</name>
    <dbReference type="NCBI Taxonomy" id="299467"/>
    <lineage>
        <taxon>Eukaryota</taxon>
        <taxon>Metazoa</taxon>
        <taxon>Ecdysozoa</taxon>
        <taxon>Arthropoda</taxon>
        <taxon>Chelicerata</taxon>
        <taxon>Arachnida</taxon>
        <taxon>Acari</taxon>
        <taxon>Acariformes</taxon>
        <taxon>Trombidiformes</taxon>
        <taxon>Prostigmata</taxon>
        <taxon>Anystina</taxon>
        <taxon>Parasitengona</taxon>
        <taxon>Trombiculoidea</taxon>
        <taxon>Trombiculidae</taxon>
        <taxon>Leptotrombidium</taxon>
    </lineage>
</organism>
<gene>
    <name evidence="8" type="ORF">B4U80_06601</name>
</gene>
<feature type="non-terminal residue" evidence="8">
    <location>
        <position position="350"/>
    </location>
</feature>
<comment type="pathway">
    <text evidence="5">Metabolic intermediate biosynthesis; (R)-mevalonate biosynthesis; (R)-mevalonate from acetyl-CoA: step 2/3.</text>
</comment>
<dbReference type="GO" id="GO:0006084">
    <property type="term" value="P:acetyl-CoA metabolic process"/>
    <property type="evidence" value="ECO:0007669"/>
    <property type="project" value="InterPro"/>
</dbReference>
<name>A0A443RXV1_9ACAR</name>
<dbReference type="NCBIfam" id="TIGR01833">
    <property type="entry name" value="HMG-CoA-S_euk"/>
    <property type="match status" value="1"/>
</dbReference>
<dbReference type="OrthoDB" id="1269963at2759"/>
<dbReference type="SUPFAM" id="SSF53901">
    <property type="entry name" value="Thiolase-like"/>
    <property type="match status" value="2"/>
</dbReference>
<feature type="active site" description="Proton donor/acceptor" evidence="3">
    <location>
        <position position="74"/>
    </location>
</feature>
<evidence type="ECO:0000259" key="7">
    <source>
        <dbReference type="Pfam" id="PF08540"/>
    </source>
</evidence>
<keyword evidence="5" id="KW-0443">Lipid metabolism</keyword>
<dbReference type="Proteomes" id="UP000288716">
    <property type="component" value="Unassembled WGS sequence"/>
</dbReference>
<evidence type="ECO:0000256" key="4">
    <source>
        <dbReference type="PIRSR" id="PIRSR610122-2"/>
    </source>
</evidence>
<keyword evidence="5" id="KW-0753">Steroid metabolism</keyword>
<dbReference type="InterPro" id="IPR013746">
    <property type="entry name" value="HMG_CoA_synt_C_dom"/>
</dbReference>
<dbReference type="VEuPathDB" id="VectorBase:LDEU011996"/>
<dbReference type="GO" id="GO:0010142">
    <property type="term" value="P:farnesyl diphosphate biosynthetic process, mevalonate pathway"/>
    <property type="evidence" value="ECO:0007669"/>
    <property type="project" value="InterPro"/>
</dbReference>
<feature type="binding site" evidence="4">
    <location>
        <position position="200"/>
    </location>
    <ligand>
        <name>CoA</name>
        <dbReference type="ChEBI" id="CHEBI:57287"/>
    </ligand>
</feature>
<protein>
    <recommendedName>
        <fullName evidence="5">Hydroxymethylglutaryl-CoA synthase</fullName>
        <shortName evidence="5">HMG-CoA synthase</shortName>
        <ecNumber evidence="5">2.3.3.10</ecNumber>
    </recommendedName>
    <alternativeName>
        <fullName evidence="5">3-hydroxy-3-methylglutaryl coenzyme A synthase</fullName>
    </alternativeName>
</protein>
<evidence type="ECO:0000256" key="5">
    <source>
        <dbReference type="RuleBase" id="RU364071"/>
    </source>
</evidence>
<dbReference type="InterPro" id="IPR013528">
    <property type="entry name" value="HMG_CoA_synth_N"/>
</dbReference>
<evidence type="ECO:0000256" key="2">
    <source>
        <dbReference type="ARBA" id="ARBA00022679"/>
    </source>
</evidence>
<dbReference type="UniPathway" id="UPA00058">
    <property type="reaction ID" value="UER00102"/>
</dbReference>
<dbReference type="GO" id="GO:0016126">
    <property type="term" value="P:sterol biosynthetic process"/>
    <property type="evidence" value="ECO:0007669"/>
    <property type="project" value="UniProtKB-KW"/>
</dbReference>
<sequence>MDMYVPSFFVAQSDLEKYDGVSTGKYTIGLQQRSMAIPSDAEDIHSMCLTVVHSLIEKFEICEKNVGFLMVGTETLIDEMKSVKSVLMQLFAEHGNTDIQGSDTRNACYGGTAALFHAVDWVESSNWDQRLAIVVIADIALYDKGPARPTCGAGAIALLIGPNAPLVIEGGLRATHMIHAYDFYKPQLHMEYPFVDGKISITCYLEAVDQCYKLFKEKYTKKHSLSQFDLAHFDGLLFHSPYCKIVSKAVARLFLNDYLENPTCHSDLNNDSEKSKLNLDKKFNDKEVENYFLKISKQTYKSKSEASLDLITDIGNMYTASLYCCLISYILSKSPDQLKNTRILMYGHGG</sequence>